<dbReference type="PANTHER" id="PTHR46558:SF11">
    <property type="entry name" value="HTH-TYPE TRANSCRIPTIONAL REGULATOR XRE"/>
    <property type="match status" value="1"/>
</dbReference>
<feature type="domain" description="HTH cro/C1-type" evidence="2">
    <location>
        <begin position="8"/>
        <end position="62"/>
    </location>
</feature>
<dbReference type="InterPro" id="IPR010982">
    <property type="entry name" value="Lambda_DNA-bd_dom_sf"/>
</dbReference>
<comment type="caution">
    <text evidence="3">The sequence shown here is derived from an EMBL/GenBank/DDBJ whole genome shotgun (WGS) entry which is preliminary data.</text>
</comment>
<dbReference type="RefSeq" id="WP_135026007.1">
    <property type="nucleotide sequence ID" value="NZ_JBFUWK010000004.1"/>
</dbReference>
<gene>
    <name evidence="3" type="ORF">CKN69_06575</name>
</gene>
<name>A0A7Z8CZ30_CARDV</name>
<protein>
    <recommendedName>
        <fullName evidence="2">HTH cro/C1-type domain-containing protein</fullName>
    </recommendedName>
</protein>
<dbReference type="Gene3D" id="1.10.260.40">
    <property type="entry name" value="lambda repressor-like DNA-binding domains"/>
    <property type="match status" value="1"/>
</dbReference>
<dbReference type="PROSITE" id="PS50943">
    <property type="entry name" value="HTH_CROC1"/>
    <property type="match status" value="1"/>
</dbReference>
<dbReference type="InterPro" id="IPR001387">
    <property type="entry name" value="Cro/C1-type_HTH"/>
</dbReference>
<dbReference type="EMBL" id="NRPP01000010">
    <property type="protein sequence ID" value="TFJ27506.1"/>
    <property type="molecule type" value="Genomic_DNA"/>
</dbReference>
<dbReference type="CDD" id="cd00093">
    <property type="entry name" value="HTH_XRE"/>
    <property type="match status" value="1"/>
</dbReference>
<evidence type="ECO:0000256" key="1">
    <source>
        <dbReference type="ARBA" id="ARBA00023125"/>
    </source>
</evidence>
<evidence type="ECO:0000259" key="2">
    <source>
        <dbReference type="PROSITE" id="PS50943"/>
    </source>
</evidence>
<dbReference type="GO" id="GO:0003677">
    <property type="term" value="F:DNA binding"/>
    <property type="evidence" value="ECO:0007669"/>
    <property type="project" value="UniProtKB-KW"/>
</dbReference>
<keyword evidence="1" id="KW-0238">DNA-binding</keyword>
<organism evidence="3 4">
    <name type="scientific">Carnobacterium divergens</name>
    <name type="common">Lactobacillus divergens</name>
    <dbReference type="NCBI Taxonomy" id="2748"/>
    <lineage>
        <taxon>Bacteria</taxon>
        <taxon>Bacillati</taxon>
        <taxon>Bacillota</taxon>
        <taxon>Bacilli</taxon>
        <taxon>Lactobacillales</taxon>
        <taxon>Carnobacteriaceae</taxon>
        <taxon>Carnobacterium</taxon>
    </lineage>
</organism>
<dbReference type="Pfam" id="PF01381">
    <property type="entry name" value="HTH_3"/>
    <property type="match status" value="1"/>
</dbReference>
<proteinExistence type="predicted"/>
<evidence type="ECO:0000313" key="3">
    <source>
        <dbReference type="EMBL" id="TFJ27506.1"/>
    </source>
</evidence>
<dbReference type="SUPFAM" id="SSF47413">
    <property type="entry name" value="lambda repressor-like DNA-binding domains"/>
    <property type="match status" value="1"/>
</dbReference>
<dbReference type="Proteomes" id="UP000297938">
    <property type="component" value="Unassembled WGS sequence"/>
</dbReference>
<dbReference type="AlphaFoldDB" id="A0A7Z8CZ30"/>
<dbReference type="PANTHER" id="PTHR46558">
    <property type="entry name" value="TRACRIPTIONAL REGULATORY PROTEIN-RELATED-RELATED"/>
    <property type="match status" value="1"/>
</dbReference>
<dbReference type="SMART" id="SM00530">
    <property type="entry name" value="HTH_XRE"/>
    <property type="match status" value="1"/>
</dbReference>
<reference evidence="3 4" key="1">
    <citation type="journal article" date="2018" name="Int. J. Food Microbiol.">
        <title>Growth of Carnobacterium spp. isolated from chilled vacuum-packaged meat under relevant acidic conditions.</title>
        <authorList>
            <person name="Zhang P."/>
            <person name="Badoni M."/>
            <person name="Ganzle M."/>
            <person name="Yang X."/>
        </authorList>
    </citation>
    <scope>NUCLEOTIDE SEQUENCE [LARGE SCALE GENOMIC DNA]</scope>
    <source>
        <strain evidence="3 4">B2</strain>
    </source>
</reference>
<evidence type="ECO:0000313" key="4">
    <source>
        <dbReference type="Proteomes" id="UP000297938"/>
    </source>
</evidence>
<accession>A0A7Z8CZ30</accession>
<sequence length="133" mass="15531">MNKFSNRLKERRLEKKLTQQALADKVGVNRVTYTNWENGNREPDLDKVVELATELNTTIDYLLGTTDENALDWSAEKIKQANPEELQIVVENLKKNLQSIFDIGKAKFDISEDEMEIIKFQILKEFLDKQKEK</sequence>